<dbReference type="EMBL" id="SOQX01000004">
    <property type="protein sequence ID" value="TDY00992.1"/>
    <property type="molecule type" value="Genomic_DNA"/>
</dbReference>
<comment type="caution">
    <text evidence="1">The sequence shown here is derived from an EMBL/GenBank/DDBJ whole genome shotgun (WGS) entry which is preliminary data.</text>
</comment>
<accession>A0A4R8IJS9</accession>
<protein>
    <submittedName>
        <fullName evidence="1">Uncharacterized protein</fullName>
    </submittedName>
</protein>
<proteinExistence type="predicted"/>
<gene>
    <name evidence="1" type="ORF">EDC23_1738</name>
</gene>
<organism evidence="1 2">
    <name type="scientific">Thiohalophilus thiocyanatoxydans</name>
    <dbReference type="NCBI Taxonomy" id="381308"/>
    <lineage>
        <taxon>Bacteria</taxon>
        <taxon>Pseudomonadati</taxon>
        <taxon>Pseudomonadota</taxon>
        <taxon>Gammaproteobacteria</taxon>
        <taxon>Thiohalomonadales</taxon>
        <taxon>Thiohalophilaceae</taxon>
        <taxon>Thiohalophilus</taxon>
    </lineage>
</organism>
<evidence type="ECO:0000313" key="1">
    <source>
        <dbReference type="EMBL" id="TDY00992.1"/>
    </source>
</evidence>
<dbReference type="RefSeq" id="WP_166668815.1">
    <property type="nucleotide sequence ID" value="NZ_SOQX01000004.1"/>
</dbReference>
<sequence length="46" mass="5320">MQDETIPLYDVEELSLEEALLALASEQEKEQTVYTRASERFMELVA</sequence>
<dbReference type="AlphaFoldDB" id="A0A4R8IJS9"/>
<keyword evidence="2" id="KW-1185">Reference proteome</keyword>
<evidence type="ECO:0000313" key="2">
    <source>
        <dbReference type="Proteomes" id="UP000294914"/>
    </source>
</evidence>
<dbReference type="Proteomes" id="UP000294914">
    <property type="component" value="Unassembled WGS sequence"/>
</dbReference>
<reference evidence="1 2" key="1">
    <citation type="submission" date="2019-03" db="EMBL/GenBank/DDBJ databases">
        <title>Genomic Encyclopedia of Type Strains, Phase IV (KMG-IV): sequencing the most valuable type-strain genomes for metagenomic binning, comparative biology and taxonomic classification.</title>
        <authorList>
            <person name="Goeker M."/>
        </authorList>
    </citation>
    <scope>NUCLEOTIDE SEQUENCE [LARGE SCALE GENOMIC DNA]</scope>
    <source>
        <strain evidence="1 2">DSM 16326</strain>
    </source>
</reference>
<name>A0A4R8IJS9_9GAMM</name>